<feature type="transmembrane region" description="Helical" evidence="1">
    <location>
        <begin position="12"/>
        <end position="32"/>
    </location>
</feature>
<evidence type="ECO:0000313" key="2">
    <source>
        <dbReference type="EMBL" id="KOR75513.1"/>
    </source>
</evidence>
<gene>
    <name evidence="2" type="ORF">CPX_001472</name>
</gene>
<dbReference type="RefSeq" id="WP_235443196.1">
    <property type="nucleotide sequence ID" value="NZ_LHCF01000005.1"/>
</dbReference>
<sequence>MKGDDSQSSLKYKLLLLMFLVILCFLVILFCYQQYNKSTINDAAKTKPLIKPLIKNKVDTLKITFPQKDNVFIEIEPTTYRVIRMQLSEGNIFQFDQNNKLIQPYEDTNPLLDPNKTTQSFSSESVLASESFFEKKRYY</sequence>
<reference evidence="3" key="1">
    <citation type="submission" date="2015-05" db="EMBL/GenBank/DDBJ databases">
        <title>Draft genome sequence of 'Candidatus Phytoplasma Pruni' strain CX, a plant pathogenic bacterium.</title>
        <authorList>
            <person name="Lee I.-M."/>
            <person name="Bottner-Parker K.D."/>
            <person name="Shao J."/>
            <person name="Gundersen-Rindal D.E."/>
            <person name="Zhao Y."/>
            <person name="Davis R.E."/>
        </authorList>
    </citation>
    <scope>NUCLEOTIDE SEQUENCE [LARGE SCALE GENOMIC DNA]</scope>
    <source>
        <strain evidence="3">CX</strain>
    </source>
</reference>
<organism evidence="2 3">
    <name type="scientific">Candidatus Phytoplasma pruni</name>
    <dbReference type="NCBI Taxonomy" id="479893"/>
    <lineage>
        <taxon>Bacteria</taxon>
        <taxon>Bacillati</taxon>
        <taxon>Mycoplasmatota</taxon>
        <taxon>Mollicutes</taxon>
        <taxon>Acholeplasmatales</taxon>
        <taxon>Acholeplasmataceae</taxon>
        <taxon>Candidatus Phytoplasma</taxon>
        <taxon>16SrIII (X-disease group)</taxon>
    </lineage>
</organism>
<dbReference type="Proteomes" id="UP000037386">
    <property type="component" value="Unassembled WGS sequence"/>
</dbReference>
<protein>
    <submittedName>
        <fullName evidence="2">Uncharacterized protein</fullName>
    </submittedName>
</protein>
<evidence type="ECO:0000256" key="1">
    <source>
        <dbReference type="SAM" id="Phobius"/>
    </source>
</evidence>
<comment type="caution">
    <text evidence="2">The sequence shown here is derived from an EMBL/GenBank/DDBJ whole genome shotgun (WGS) entry which is preliminary data.</text>
</comment>
<evidence type="ECO:0000313" key="3">
    <source>
        <dbReference type="Proteomes" id="UP000037386"/>
    </source>
</evidence>
<keyword evidence="1" id="KW-1133">Transmembrane helix</keyword>
<dbReference type="AlphaFoldDB" id="A0A0M1N030"/>
<keyword evidence="1" id="KW-0812">Transmembrane</keyword>
<dbReference type="EMBL" id="LHCF01000005">
    <property type="protein sequence ID" value="KOR75513.1"/>
    <property type="molecule type" value="Genomic_DNA"/>
</dbReference>
<name>A0A0M1N030_9MOLU</name>
<proteinExistence type="predicted"/>
<accession>A0A0M1N030</accession>
<keyword evidence="1" id="KW-0472">Membrane</keyword>
<dbReference type="PATRIC" id="fig|479893.3.peg.258"/>